<dbReference type="PANTHER" id="PTHR30572:SF18">
    <property type="entry name" value="ABC-TYPE MACROLIDE FAMILY EXPORT SYSTEM PERMEASE COMPONENT 2"/>
    <property type="match status" value="1"/>
</dbReference>
<sequence>MFQYYLDLAWRSLKRNKALTALMVLAIALGIGASITTLTVLHVLSGDPLPGRSGEIYYPQIDPQDLRGMSPSKEPPSQLTLIDGMNLLRAARADRQALMKGGEVPIQPEQSALDPFYVDARYTTADFFAMFGTPFRFGHAWSAADDEAKARQVVISRDLDEKLFGGANSVGRTLRISGTAFQIVGVLDHWQPNPHFYDLNTGSYAAGEQVFLPLQTMIDLHLSRDGSNDCWGNGGGGTDTLLPADTCVWLQFWVQLDSPAKVEAYRQFLVHYSQEQKALGRFQRPPNVRLRSLMQWLDYNGVVPDDVRLQTWLAFGFLAVCLVNTVGLMLAKFMRRAGELGVRRALGASRRSLLAQLLVEAGVVGLVGGVGGAVLALGGLWLVRQRSSDYASLAHLDPSMLLTTFVLALGATLLAGLLPAWRACQVAPALQLKSH</sequence>
<dbReference type="RefSeq" id="WP_063674129.1">
    <property type="nucleotide sequence ID" value="NZ_CP014841.1"/>
</dbReference>
<evidence type="ECO:0000256" key="3">
    <source>
        <dbReference type="ARBA" id="ARBA00022692"/>
    </source>
</evidence>
<evidence type="ECO:0000259" key="7">
    <source>
        <dbReference type="Pfam" id="PF02687"/>
    </source>
</evidence>
<evidence type="ECO:0000256" key="4">
    <source>
        <dbReference type="ARBA" id="ARBA00022989"/>
    </source>
</evidence>
<reference evidence="9 10" key="1">
    <citation type="submission" date="2016-02" db="EMBL/GenBank/DDBJ databases">
        <title>Complete genome sequencing and analysis of ATSB10, Dyella thiooxydans isolated from rhizosphere soil of sunflower (Helianthus annuus L.).</title>
        <authorList>
            <person name="Lee Y."/>
            <person name="Hwangbo K."/>
            <person name="Chung H."/>
            <person name="Yoo J."/>
            <person name="Kim K.Y."/>
            <person name="Sa T.M."/>
            <person name="Um Y."/>
            <person name="Madhaiyan M."/>
        </authorList>
    </citation>
    <scope>NUCLEOTIDE SEQUENCE [LARGE SCALE GENOMIC DNA]</scope>
    <source>
        <strain evidence="9 10">ATSB10</strain>
    </source>
</reference>
<protein>
    <submittedName>
        <fullName evidence="9">ABC transporter ATP-binding protein</fullName>
    </submittedName>
</protein>
<dbReference type="Pfam" id="PF12704">
    <property type="entry name" value="MacB_PCD"/>
    <property type="match status" value="1"/>
</dbReference>
<feature type="transmembrane region" description="Helical" evidence="6">
    <location>
        <begin position="312"/>
        <end position="331"/>
    </location>
</feature>
<dbReference type="Pfam" id="PF02687">
    <property type="entry name" value="FtsX"/>
    <property type="match status" value="1"/>
</dbReference>
<evidence type="ECO:0000256" key="5">
    <source>
        <dbReference type="ARBA" id="ARBA00023136"/>
    </source>
</evidence>
<dbReference type="InterPro" id="IPR025857">
    <property type="entry name" value="MacB_PCD"/>
</dbReference>
<dbReference type="GO" id="GO:0005886">
    <property type="term" value="C:plasma membrane"/>
    <property type="evidence" value="ECO:0007669"/>
    <property type="project" value="UniProtKB-SubCell"/>
</dbReference>
<evidence type="ECO:0000259" key="8">
    <source>
        <dbReference type="Pfam" id="PF12704"/>
    </source>
</evidence>
<accession>A0A160N637</accession>
<dbReference type="AlphaFoldDB" id="A0A160N637"/>
<evidence type="ECO:0000313" key="10">
    <source>
        <dbReference type="Proteomes" id="UP000077255"/>
    </source>
</evidence>
<keyword evidence="5 6" id="KW-0472">Membrane</keyword>
<comment type="subcellular location">
    <subcellularLocation>
        <location evidence="1">Cell membrane</location>
        <topology evidence="1">Multi-pass membrane protein</topology>
    </subcellularLocation>
</comment>
<keyword evidence="9" id="KW-0067">ATP-binding</keyword>
<organism evidence="9 10">
    <name type="scientific">Dyella thiooxydans</name>
    <dbReference type="NCBI Taxonomy" id="445710"/>
    <lineage>
        <taxon>Bacteria</taxon>
        <taxon>Pseudomonadati</taxon>
        <taxon>Pseudomonadota</taxon>
        <taxon>Gammaproteobacteria</taxon>
        <taxon>Lysobacterales</taxon>
        <taxon>Rhodanobacteraceae</taxon>
        <taxon>Dyella</taxon>
    </lineage>
</organism>
<name>A0A160N637_9GAMM</name>
<keyword evidence="9" id="KW-0547">Nucleotide-binding</keyword>
<dbReference type="KEGG" id="dtx:ATSB10_37340"/>
<evidence type="ECO:0000256" key="2">
    <source>
        <dbReference type="ARBA" id="ARBA00022475"/>
    </source>
</evidence>
<feature type="transmembrane region" description="Helical" evidence="6">
    <location>
        <begin position="401"/>
        <end position="421"/>
    </location>
</feature>
<dbReference type="GO" id="GO:0005524">
    <property type="term" value="F:ATP binding"/>
    <property type="evidence" value="ECO:0007669"/>
    <property type="project" value="UniProtKB-KW"/>
</dbReference>
<keyword evidence="10" id="KW-1185">Reference proteome</keyword>
<dbReference type="Proteomes" id="UP000077255">
    <property type="component" value="Chromosome"/>
</dbReference>
<keyword evidence="3 6" id="KW-0812">Transmembrane</keyword>
<dbReference type="OrthoDB" id="8735006at2"/>
<gene>
    <name evidence="9" type="ORF">ATSB10_37340</name>
</gene>
<evidence type="ECO:0000256" key="1">
    <source>
        <dbReference type="ARBA" id="ARBA00004651"/>
    </source>
</evidence>
<evidence type="ECO:0000313" key="9">
    <source>
        <dbReference type="EMBL" id="AND71188.1"/>
    </source>
</evidence>
<feature type="domain" description="MacB-like periplasmic core" evidence="8">
    <location>
        <begin position="20"/>
        <end position="266"/>
    </location>
</feature>
<keyword evidence="4 6" id="KW-1133">Transmembrane helix</keyword>
<dbReference type="GO" id="GO:0022857">
    <property type="term" value="F:transmembrane transporter activity"/>
    <property type="evidence" value="ECO:0007669"/>
    <property type="project" value="TreeGrafter"/>
</dbReference>
<evidence type="ECO:0000256" key="6">
    <source>
        <dbReference type="SAM" id="Phobius"/>
    </source>
</evidence>
<dbReference type="InterPro" id="IPR003838">
    <property type="entry name" value="ABC3_permease_C"/>
</dbReference>
<proteinExistence type="predicted"/>
<dbReference type="PATRIC" id="fig|445710.3.peg.3732"/>
<keyword evidence="2" id="KW-1003">Cell membrane</keyword>
<dbReference type="PANTHER" id="PTHR30572">
    <property type="entry name" value="MEMBRANE COMPONENT OF TRANSPORTER-RELATED"/>
    <property type="match status" value="1"/>
</dbReference>
<feature type="transmembrane region" description="Helical" evidence="6">
    <location>
        <begin position="21"/>
        <end position="44"/>
    </location>
</feature>
<feature type="domain" description="ABC3 transporter permease C-terminal" evidence="7">
    <location>
        <begin position="314"/>
        <end position="425"/>
    </location>
</feature>
<feature type="transmembrane region" description="Helical" evidence="6">
    <location>
        <begin position="352"/>
        <end position="381"/>
    </location>
</feature>
<dbReference type="EMBL" id="CP014841">
    <property type="protein sequence ID" value="AND71188.1"/>
    <property type="molecule type" value="Genomic_DNA"/>
</dbReference>
<dbReference type="STRING" id="445710.ATSB10_37340"/>
<dbReference type="InterPro" id="IPR050250">
    <property type="entry name" value="Macrolide_Exporter_MacB"/>
</dbReference>